<feature type="domain" description="Protein kinase" evidence="2">
    <location>
        <begin position="717"/>
        <end position="1031"/>
    </location>
</feature>
<gene>
    <name evidence="3" type="ORF">CHS0354_009100</name>
</gene>
<dbReference type="GO" id="GO:0004672">
    <property type="term" value="F:protein kinase activity"/>
    <property type="evidence" value="ECO:0007669"/>
    <property type="project" value="InterPro"/>
</dbReference>
<dbReference type="CDD" id="cd00882">
    <property type="entry name" value="Ras_like_GTPase"/>
    <property type="match status" value="1"/>
</dbReference>
<dbReference type="SMART" id="SM00220">
    <property type="entry name" value="S_TKc"/>
    <property type="match status" value="1"/>
</dbReference>
<reference evidence="3" key="2">
    <citation type="journal article" date="2021" name="Genome Biol. Evol.">
        <title>Developing a high-quality reference genome for a parasitic bivalve with doubly uniparental inheritance (Bivalvia: Unionida).</title>
        <authorList>
            <person name="Smith C.H."/>
        </authorList>
    </citation>
    <scope>NUCLEOTIDE SEQUENCE</scope>
    <source>
        <strain evidence="3">CHS0354</strain>
        <tissue evidence="3">Mantle</tissue>
    </source>
</reference>
<evidence type="ECO:0000256" key="1">
    <source>
        <dbReference type="SAM" id="Coils"/>
    </source>
</evidence>
<name>A0AAE0WEP9_9BIVA</name>
<dbReference type="GO" id="GO:0005524">
    <property type="term" value="F:ATP binding"/>
    <property type="evidence" value="ECO:0007669"/>
    <property type="project" value="InterPro"/>
</dbReference>
<evidence type="ECO:0000313" key="3">
    <source>
        <dbReference type="EMBL" id="KAK3610635.1"/>
    </source>
</evidence>
<reference evidence="3" key="1">
    <citation type="journal article" date="2021" name="Genome Biol. Evol.">
        <title>A High-Quality Reference Genome for a Parasitic Bivalve with Doubly Uniparental Inheritance (Bivalvia: Unionida).</title>
        <authorList>
            <person name="Smith C.H."/>
        </authorList>
    </citation>
    <scope>NUCLEOTIDE SEQUENCE</scope>
    <source>
        <strain evidence="3">CHS0354</strain>
    </source>
</reference>
<dbReference type="InterPro" id="IPR011009">
    <property type="entry name" value="Kinase-like_dom_sf"/>
</dbReference>
<feature type="coiled-coil region" evidence="1">
    <location>
        <begin position="536"/>
        <end position="563"/>
    </location>
</feature>
<dbReference type="AlphaFoldDB" id="A0AAE0WEP9"/>
<dbReference type="SUPFAM" id="SSF52540">
    <property type="entry name" value="P-loop containing nucleoside triphosphate hydrolases"/>
    <property type="match status" value="1"/>
</dbReference>
<dbReference type="SUPFAM" id="SSF56112">
    <property type="entry name" value="Protein kinase-like (PK-like)"/>
    <property type="match status" value="1"/>
</dbReference>
<dbReference type="EMBL" id="JAEAOA010000587">
    <property type="protein sequence ID" value="KAK3610635.1"/>
    <property type="molecule type" value="Genomic_DNA"/>
</dbReference>
<sequence length="1064" mass="122306">MEEVSNSMELKKENIEEISSIFEAMDICDQHGIPDKNLTNLAEYIDRIWLHYNKLQGFKPKAKFEKSVQEIAKENEKKRIKLIEMIDGLKKCFMDGNLDLHGERHSSLVEDLLKTEGTTMNITEDCDKMMKNLQKGHFTILVSGETSAGKSSVLNLLLGNNMLPTDTRSSTSVITTIGNRRRNCAKILYKSGKVESIPVLDEYGIKRLKEVAFMEDDSSRQKHDISEVQVSLPIPLTKAGFVFVDSPGIGENEFLENLVIDYIARTEIQGFMYVIKTDAAGGVQEDRLMNLLRIVLEHHKVDNSIDSETMKCDPKSAIFVCNRFDLVKEDEREMVRQHVISQLSKCWPDLHPSQVIFFSTMKVQDDIEADPEYINDNYILLMETLKKLYVHALENKIKSTYRWIESILRRCVHHLRGMVKRLDRSERENMERSAQARNKLAVLRNKADDVIMTLRADLEIAAKTVCGNIRTHLKDTIPRMRLTTCWTLDELPSSEGGKWSWIKDKIDDAFFDRMGSLIEEWDEKNGVIKMIEEKIIEDTRMRLSSLQHELAEMEKEIQDDSSSDGSNRLSMSRRSSLLPMSLVSFAPFKIRDRIDTPKLPIRMAVLFVPKLQTIIENNHLNEYKENPSKYATERSKKLLKALFKSESTVNENSHFEDVLLHFAEKLLERPQEYIRRLEEKIPGMILANELMLKRFEESTREERKFQNQYIEMMTQIERLRRSLMDYGEGNIFVADFKAEEIVIKETTGEGESINKTFKVSDILHESTSRSDRSKGKEPGGLWTISQNAFLCKAGYETAIVLRMYLPSSGINETFQEVAKLRCLITSETNLASFLGIHHSDSSVPAYIYGGPLRSVRRYLFNAIQKPKEIIPNILKGTVIGLNYLHQKGLVHMELTQDTITIDEDGDVKLTGACLPRLATLPLEKDIIQAGDFVYLPPEVLTGDLYISSSDMYSLGLFILEVLARNSLEQGVFGPQKKWTLSEFVRKVDTSSMLELEKHCNIVSKETLCMISRLLLSDEDRRPTANEVYDFIPHVESEDKVFKNYETPRNRLRAFKRKSQDKKVS</sequence>
<evidence type="ECO:0000313" key="4">
    <source>
        <dbReference type="Proteomes" id="UP001195483"/>
    </source>
</evidence>
<dbReference type="InterPro" id="IPR027417">
    <property type="entry name" value="P-loop_NTPase"/>
</dbReference>
<dbReference type="Proteomes" id="UP001195483">
    <property type="component" value="Unassembled WGS sequence"/>
</dbReference>
<dbReference type="PANTHER" id="PTHR26392:SF92">
    <property type="entry name" value="PROTEIN KINASE DOMAIN-CONTAINING PROTEIN"/>
    <property type="match status" value="1"/>
</dbReference>
<organism evidence="3 4">
    <name type="scientific">Potamilus streckersoni</name>
    <dbReference type="NCBI Taxonomy" id="2493646"/>
    <lineage>
        <taxon>Eukaryota</taxon>
        <taxon>Metazoa</taxon>
        <taxon>Spiralia</taxon>
        <taxon>Lophotrochozoa</taxon>
        <taxon>Mollusca</taxon>
        <taxon>Bivalvia</taxon>
        <taxon>Autobranchia</taxon>
        <taxon>Heteroconchia</taxon>
        <taxon>Palaeoheterodonta</taxon>
        <taxon>Unionida</taxon>
        <taxon>Unionoidea</taxon>
        <taxon>Unionidae</taxon>
        <taxon>Ambleminae</taxon>
        <taxon>Lampsilini</taxon>
        <taxon>Potamilus</taxon>
    </lineage>
</organism>
<dbReference type="InterPro" id="IPR000719">
    <property type="entry name" value="Prot_kinase_dom"/>
</dbReference>
<keyword evidence="4" id="KW-1185">Reference proteome</keyword>
<dbReference type="PANTHER" id="PTHR26392">
    <property type="entry name" value="MITOGEN-ACTIVATED PROTEIN KINASE KINASE KINASE 7-RELATED"/>
    <property type="match status" value="1"/>
</dbReference>
<dbReference type="Gene3D" id="1.10.510.10">
    <property type="entry name" value="Transferase(Phosphotransferase) domain 1"/>
    <property type="match status" value="1"/>
</dbReference>
<proteinExistence type="predicted"/>
<accession>A0AAE0WEP9</accession>
<protein>
    <recommendedName>
        <fullName evidence="2">Protein kinase domain-containing protein</fullName>
    </recommendedName>
</protein>
<dbReference type="Gene3D" id="3.40.50.300">
    <property type="entry name" value="P-loop containing nucleotide triphosphate hydrolases"/>
    <property type="match status" value="1"/>
</dbReference>
<keyword evidence="1" id="KW-0175">Coiled coil</keyword>
<dbReference type="Pfam" id="PF00069">
    <property type="entry name" value="Pkinase"/>
    <property type="match status" value="1"/>
</dbReference>
<dbReference type="PROSITE" id="PS50011">
    <property type="entry name" value="PROTEIN_KINASE_DOM"/>
    <property type="match status" value="1"/>
</dbReference>
<dbReference type="Pfam" id="PF00350">
    <property type="entry name" value="Dynamin_N"/>
    <property type="match status" value="1"/>
</dbReference>
<comment type="caution">
    <text evidence="3">The sequence shown here is derived from an EMBL/GenBank/DDBJ whole genome shotgun (WGS) entry which is preliminary data.</text>
</comment>
<evidence type="ECO:0000259" key="2">
    <source>
        <dbReference type="PROSITE" id="PS50011"/>
    </source>
</evidence>
<reference evidence="3" key="3">
    <citation type="submission" date="2023-05" db="EMBL/GenBank/DDBJ databases">
        <authorList>
            <person name="Smith C.H."/>
        </authorList>
    </citation>
    <scope>NUCLEOTIDE SEQUENCE</scope>
    <source>
        <strain evidence="3">CHS0354</strain>
        <tissue evidence="3">Mantle</tissue>
    </source>
</reference>
<dbReference type="InterPro" id="IPR045063">
    <property type="entry name" value="Dynamin_N"/>
</dbReference>